<feature type="compositionally biased region" description="Low complexity" evidence="1">
    <location>
        <begin position="8"/>
        <end position="17"/>
    </location>
</feature>
<gene>
    <name evidence="2" type="ORF">AV530_005938</name>
</gene>
<dbReference type="OrthoDB" id="10661482at2759"/>
<accession>A0A1V4JN67</accession>
<dbReference type="AlphaFoldDB" id="A0A1V4JN67"/>
<feature type="region of interest" description="Disordered" evidence="1">
    <location>
        <begin position="1"/>
        <end position="57"/>
    </location>
</feature>
<evidence type="ECO:0000256" key="1">
    <source>
        <dbReference type="SAM" id="MobiDB-lite"/>
    </source>
</evidence>
<reference evidence="2 3" key="1">
    <citation type="submission" date="2016-02" db="EMBL/GenBank/DDBJ databases">
        <title>Band-tailed pigeon sequencing and assembly.</title>
        <authorList>
            <person name="Soares A.E."/>
            <person name="Novak B.J."/>
            <person name="Rice E.S."/>
            <person name="O'Connell B."/>
            <person name="Chang D."/>
            <person name="Weber S."/>
            <person name="Shapiro B."/>
        </authorList>
    </citation>
    <scope>NUCLEOTIDE SEQUENCE [LARGE SCALE GENOMIC DNA]</scope>
    <source>
        <strain evidence="2">BTP2013</strain>
        <tissue evidence="2">Blood</tissue>
    </source>
</reference>
<sequence length="276" mass="30166">MRDSEVGSSSRASSRASLCPSREDAQSSIMTSTASSSAEVPLSPSREDPLSCTMTNEANSSTELCLSPLSEESRTSATASNLGSFSLASALTPVDEADMAHASSVHPGLGHPRTNLEEQPGPETFPSCEEDLAICLEASSVQQEQQDLQILMGAPTPPPEVPEARSREMEMPLTRHKDLDTLESLIPESKHEQELGLPANVGDTPQTVPASAAPKHQRPEKQEVMVVPIVQDLFFLKKNMKGRLEHHICKMKIQRHYGLQKKILECEESFEKLILR</sequence>
<feature type="region of interest" description="Disordered" evidence="1">
    <location>
        <begin position="101"/>
        <end position="127"/>
    </location>
</feature>
<evidence type="ECO:0000313" key="3">
    <source>
        <dbReference type="Proteomes" id="UP000190648"/>
    </source>
</evidence>
<evidence type="ECO:0000313" key="2">
    <source>
        <dbReference type="EMBL" id="OPJ73621.1"/>
    </source>
</evidence>
<feature type="region of interest" description="Disordered" evidence="1">
    <location>
        <begin position="196"/>
        <end position="220"/>
    </location>
</feature>
<name>A0A1V4JN67_PATFA</name>
<dbReference type="EMBL" id="LSYS01006902">
    <property type="protein sequence ID" value="OPJ73621.1"/>
    <property type="molecule type" value="Genomic_DNA"/>
</dbReference>
<dbReference type="Proteomes" id="UP000190648">
    <property type="component" value="Unassembled WGS sequence"/>
</dbReference>
<comment type="caution">
    <text evidence="2">The sequence shown here is derived from an EMBL/GenBank/DDBJ whole genome shotgun (WGS) entry which is preliminary data.</text>
</comment>
<keyword evidence="3" id="KW-1185">Reference proteome</keyword>
<organism evidence="2 3">
    <name type="scientific">Patagioenas fasciata monilis</name>
    <dbReference type="NCBI Taxonomy" id="372326"/>
    <lineage>
        <taxon>Eukaryota</taxon>
        <taxon>Metazoa</taxon>
        <taxon>Chordata</taxon>
        <taxon>Craniata</taxon>
        <taxon>Vertebrata</taxon>
        <taxon>Euteleostomi</taxon>
        <taxon>Archelosauria</taxon>
        <taxon>Archosauria</taxon>
        <taxon>Dinosauria</taxon>
        <taxon>Saurischia</taxon>
        <taxon>Theropoda</taxon>
        <taxon>Coelurosauria</taxon>
        <taxon>Aves</taxon>
        <taxon>Neognathae</taxon>
        <taxon>Neoaves</taxon>
        <taxon>Columbimorphae</taxon>
        <taxon>Columbiformes</taxon>
        <taxon>Columbidae</taxon>
        <taxon>Patagioenas</taxon>
    </lineage>
</organism>
<protein>
    <submittedName>
        <fullName evidence="2">Uncharacterized protein</fullName>
    </submittedName>
</protein>
<proteinExistence type="predicted"/>
<feature type="compositionally biased region" description="Low complexity" evidence="1">
    <location>
        <begin position="27"/>
        <end position="38"/>
    </location>
</feature>